<dbReference type="InterPro" id="IPR007991">
    <property type="entry name" value="RNA_pol_I_trans_ini_fac_RRN3"/>
</dbReference>
<dbReference type="GO" id="GO:0005634">
    <property type="term" value="C:nucleus"/>
    <property type="evidence" value="ECO:0007669"/>
    <property type="project" value="TreeGrafter"/>
</dbReference>
<dbReference type="PANTHER" id="PTHR12790">
    <property type="entry name" value="TRANSCRIPTION INITIATION FACTOR IA RRN3"/>
    <property type="match status" value="1"/>
</dbReference>
<name>A0A7S0D121_MICPS</name>
<feature type="region of interest" description="Disordered" evidence="2">
    <location>
        <begin position="904"/>
        <end position="956"/>
    </location>
</feature>
<protein>
    <submittedName>
        <fullName evidence="3">Uncharacterized protein</fullName>
    </submittedName>
</protein>
<dbReference type="GO" id="GO:0001042">
    <property type="term" value="F:RNA polymerase I core binding"/>
    <property type="evidence" value="ECO:0007669"/>
    <property type="project" value="TreeGrafter"/>
</dbReference>
<evidence type="ECO:0000256" key="2">
    <source>
        <dbReference type="SAM" id="MobiDB-lite"/>
    </source>
</evidence>
<dbReference type="AlphaFoldDB" id="A0A7S0D121"/>
<feature type="compositionally biased region" description="Low complexity" evidence="2">
    <location>
        <begin position="845"/>
        <end position="854"/>
    </location>
</feature>
<accession>A0A7S0D121</accession>
<dbReference type="EMBL" id="HBEN01007529">
    <property type="protein sequence ID" value="CAD8440170.1"/>
    <property type="molecule type" value="Transcribed_RNA"/>
</dbReference>
<dbReference type="GO" id="GO:0006361">
    <property type="term" value="P:transcription initiation at RNA polymerase I promoter"/>
    <property type="evidence" value="ECO:0007669"/>
    <property type="project" value="InterPro"/>
</dbReference>
<proteinExistence type="inferred from homology"/>
<sequence>MDLSAVARQSVSRRVEASASASASRRTEEEEDDDEDLDADEAKALVRAFVKHALDGVRAGERAQYYELLEALEGLEDARVSQDKLLMLTVLVECVSSLDENAHEDLLRRVLSTSLWRCADDVAALVVEFCVNLVSTHTGSLLQTCLEMLVSNFVPPPGYDLALLERDGRRGPGSAKGVLENVDGSLRSRSLGVSPSTTPRPPEAVTAGVVRAVETILTLVPLAASVLRPILLARLPHVSAHKNAQTQYLRAAFALAETEPGARLRDALLGGVVSHLLQVDVEITWEHIRDPADGDDSSDEDVEDDMDGDGDGDADGDVGGAGIFELDDIEKTIEIEMTRQAAVWERDARARGGHFARARQGTSPTTSSGIAGDAKSHAAVDEAADALDSMMEAALAHVDVRIDRGDGQAVADAVLSIFLNTLLPAHTSKFTQFLVFHVCARDAAAARGTPLNEKAPFGVVPPLGGFAAASDAGRTLSNSSSSFGGAFGVSGRIADALIERVTDPHHPPAGRLASAAYLASFLARAAFLPPAFLAAALARLHRWCAATVAAAANGVNGVTSVGKMGLGASGSSGALARGFGSSFKIADSGSESGGSEGEIKNRSRADTASEAANVSASEYATASAATLAVFDSACQALMYALVYRMEDILKAGGAPAEALRALPLRDVLYSRLEPTKTCLPSVVLEFLHRAADAGLPGFDDDLVERHKAERRAARSAGDAGDVGNVAAAAAPPLRRSASAVAALGGDLAEAVRQRRPLRMFFPFDPYLLRRSAALLRLPLTYVAWRGEVRQGSERDEDEDDLDVDLDDDDDESEPEDESDEEEASGGRGGSRSGSHMGSQGHHSFNSSLPNSLNPRPRKLTRGLLGPQPLFGGRSVSPGSAEAGGKRSNGFGFGFGVASAAAAPPIVGFGVPTSSTFGAGSPGGAPNAPPSPSRLGAPTGSDGGGAKPPRVPKRTTR</sequence>
<feature type="compositionally biased region" description="Basic and acidic residues" evidence="2">
    <location>
        <begin position="597"/>
        <end position="606"/>
    </location>
</feature>
<feature type="compositionally biased region" description="Acidic residues" evidence="2">
    <location>
        <begin position="794"/>
        <end position="823"/>
    </location>
</feature>
<dbReference type="Pfam" id="PF05327">
    <property type="entry name" value="RRN3"/>
    <property type="match status" value="3"/>
</dbReference>
<feature type="region of interest" description="Disordered" evidence="2">
    <location>
        <begin position="288"/>
        <end position="317"/>
    </location>
</feature>
<organism evidence="3">
    <name type="scientific">Micromonas pusilla</name>
    <name type="common">Picoplanktonic green alga</name>
    <name type="synonym">Chromulina pusilla</name>
    <dbReference type="NCBI Taxonomy" id="38833"/>
    <lineage>
        <taxon>Eukaryota</taxon>
        <taxon>Viridiplantae</taxon>
        <taxon>Chlorophyta</taxon>
        <taxon>Mamiellophyceae</taxon>
        <taxon>Mamiellales</taxon>
        <taxon>Mamiellaceae</taxon>
        <taxon>Micromonas</taxon>
    </lineage>
</organism>
<feature type="compositionally biased region" description="Low complexity" evidence="2">
    <location>
        <begin position="1"/>
        <end position="24"/>
    </location>
</feature>
<feature type="region of interest" description="Disordered" evidence="2">
    <location>
        <begin position="789"/>
        <end position="883"/>
    </location>
</feature>
<evidence type="ECO:0000256" key="1">
    <source>
        <dbReference type="ARBA" id="ARBA00010098"/>
    </source>
</evidence>
<comment type="similarity">
    <text evidence="1">Belongs to the RRN3 family.</text>
</comment>
<feature type="compositionally biased region" description="Acidic residues" evidence="2">
    <location>
        <begin position="293"/>
        <end position="316"/>
    </location>
</feature>
<gene>
    <name evidence="3" type="ORF">MSP1401_LOCUS6167</name>
</gene>
<reference evidence="3" key="1">
    <citation type="submission" date="2021-01" db="EMBL/GenBank/DDBJ databases">
        <authorList>
            <person name="Corre E."/>
            <person name="Pelletier E."/>
            <person name="Niang G."/>
            <person name="Scheremetjew M."/>
            <person name="Finn R."/>
            <person name="Kale V."/>
            <person name="Holt S."/>
            <person name="Cochrane G."/>
            <person name="Meng A."/>
            <person name="Brown T."/>
            <person name="Cohen L."/>
        </authorList>
    </citation>
    <scope>NUCLEOTIDE SEQUENCE</scope>
    <source>
        <strain evidence="3">CCAC1681</strain>
    </source>
</reference>
<feature type="region of interest" description="Disordered" evidence="2">
    <location>
        <begin position="587"/>
        <end position="606"/>
    </location>
</feature>
<dbReference type="PANTHER" id="PTHR12790:SF0">
    <property type="entry name" value="RNA POLYMERASE I-SPECIFIC TRANSCRIPTION INITIATION FACTOR RRN3-RELATED"/>
    <property type="match status" value="1"/>
</dbReference>
<evidence type="ECO:0000313" key="3">
    <source>
        <dbReference type="EMBL" id="CAD8440170.1"/>
    </source>
</evidence>
<dbReference type="GO" id="GO:0001181">
    <property type="term" value="F:RNA polymerase I general transcription initiation factor activity"/>
    <property type="evidence" value="ECO:0007669"/>
    <property type="project" value="InterPro"/>
</dbReference>
<feature type="region of interest" description="Disordered" evidence="2">
    <location>
        <begin position="1"/>
        <end position="37"/>
    </location>
</feature>
<feature type="compositionally biased region" description="Polar residues" evidence="2">
    <location>
        <begin position="835"/>
        <end position="844"/>
    </location>
</feature>